<evidence type="ECO:0000313" key="10">
    <source>
        <dbReference type="Proteomes" id="UP001174694"/>
    </source>
</evidence>
<dbReference type="SMART" id="SM00184">
    <property type="entry name" value="RING"/>
    <property type="match status" value="1"/>
</dbReference>
<sequence>MDNEDVDRADVQRRVLQSTLTEISAQHDDDAELCCVICLDSVAEPCVAKPCAHRNFDFLCLVSWLQESPACPLCKATISQVRYEFSDDAASWKTFEVPPPAKKERSATNGGRADPTAARRPHPIYERSRLAQRGRRRRDYPEPRPAVTPDEALLRRRHVYRNRLYSLHVGSNRVSRYRDLTPRMFETDPGLVSRARMWIRRELQVFEFLSAGSGDGTSTDDAARRRRASNAEFLLEYIVAILKTVDIQGSCGQAEDMLQEFLGRDNTQLFLHELRSWLRSPHGSLEAWDRNVQYDESKAAVVAGRDGAAPPREEPRRDTPTYYRPRGRDRYPRGERRYRPYGPRRPYAYESRMEAAQRYVPD</sequence>
<dbReference type="InterPro" id="IPR001841">
    <property type="entry name" value="Znf_RING"/>
</dbReference>
<evidence type="ECO:0000256" key="2">
    <source>
        <dbReference type="ARBA" id="ARBA00012483"/>
    </source>
</evidence>
<keyword evidence="10" id="KW-1185">Reference proteome</keyword>
<feature type="compositionally biased region" description="Basic and acidic residues" evidence="7">
    <location>
        <begin position="326"/>
        <end position="338"/>
    </location>
</feature>
<dbReference type="InterPro" id="IPR013083">
    <property type="entry name" value="Znf_RING/FYVE/PHD"/>
</dbReference>
<comment type="caution">
    <text evidence="9">The sequence shown here is derived from an EMBL/GenBank/DDBJ whole genome shotgun (WGS) entry which is preliminary data.</text>
</comment>
<organism evidence="9 10">
    <name type="scientific">Pleurostoma richardsiae</name>
    <dbReference type="NCBI Taxonomy" id="41990"/>
    <lineage>
        <taxon>Eukaryota</taxon>
        <taxon>Fungi</taxon>
        <taxon>Dikarya</taxon>
        <taxon>Ascomycota</taxon>
        <taxon>Pezizomycotina</taxon>
        <taxon>Sordariomycetes</taxon>
        <taxon>Sordariomycetidae</taxon>
        <taxon>Calosphaeriales</taxon>
        <taxon>Pleurostomataceae</taxon>
        <taxon>Pleurostoma</taxon>
    </lineage>
</organism>
<dbReference type="PANTHER" id="PTHR46077:SF1">
    <property type="entry name" value="TOP1 BINDING ARGININE_SERINE RICH PROTEIN, E3 UBIQUITIN LIGASE"/>
    <property type="match status" value="1"/>
</dbReference>
<evidence type="ECO:0000256" key="6">
    <source>
        <dbReference type="PROSITE-ProRule" id="PRU00175"/>
    </source>
</evidence>
<keyword evidence="6" id="KW-0862">Zinc</keyword>
<evidence type="ECO:0000256" key="3">
    <source>
        <dbReference type="ARBA" id="ARBA00022679"/>
    </source>
</evidence>
<evidence type="ECO:0000256" key="1">
    <source>
        <dbReference type="ARBA" id="ARBA00000900"/>
    </source>
</evidence>
<dbReference type="PANTHER" id="PTHR46077">
    <property type="entry name" value="E3 UBIQUITIN-PROTEIN LIGASE TOPORS"/>
    <property type="match status" value="1"/>
</dbReference>
<feature type="domain" description="RING-type" evidence="8">
    <location>
        <begin position="35"/>
        <end position="75"/>
    </location>
</feature>
<keyword evidence="5" id="KW-0804">Transcription</keyword>
<comment type="catalytic activity">
    <reaction evidence="1">
        <text>S-ubiquitinyl-[E2 ubiquitin-conjugating enzyme]-L-cysteine + [acceptor protein]-L-lysine = [E2 ubiquitin-conjugating enzyme]-L-cysteine + N(6)-ubiquitinyl-[acceptor protein]-L-lysine.</text>
        <dbReference type="EC" id="2.3.2.27"/>
    </reaction>
</comment>
<accession>A0AA38RV61</accession>
<keyword evidence="6" id="KW-0479">Metal-binding</keyword>
<evidence type="ECO:0000256" key="7">
    <source>
        <dbReference type="SAM" id="MobiDB-lite"/>
    </source>
</evidence>
<dbReference type="EMBL" id="JANBVO010000012">
    <property type="protein sequence ID" value="KAJ9148582.1"/>
    <property type="molecule type" value="Genomic_DNA"/>
</dbReference>
<dbReference type="GO" id="GO:0061630">
    <property type="term" value="F:ubiquitin protein ligase activity"/>
    <property type="evidence" value="ECO:0007669"/>
    <property type="project" value="UniProtKB-EC"/>
</dbReference>
<dbReference type="AlphaFoldDB" id="A0AA38RV61"/>
<dbReference type="GO" id="GO:0000209">
    <property type="term" value="P:protein polyubiquitination"/>
    <property type="evidence" value="ECO:0007669"/>
    <property type="project" value="TreeGrafter"/>
</dbReference>
<feature type="region of interest" description="Disordered" evidence="7">
    <location>
        <begin position="302"/>
        <end position="345"/>
    </location>
</feature>
<dbReference type="Pfam" id="PF13639">
    <property type="entry name" value="zf-RING_2"/>
    <property type="match status" value="1"/>
</dbReference>
<dbReference type="Proteomes" id="UP001174694">
    <property type="component" value="Unassembled WGS sequence"/>
</dbReference>
<name>A0AA38RV61_9PEZI</name>
<dbReference type="GO" id="GO:0006513">
    <property type="term" value="P:protein monoubiquitination"/>
    <property type="evidence" value="ECO:0007669"/>
    <property type="project" value="TreeGrafter"/>
</dbReference>
<dbReference type="Gene3D" id="3.30.40.10">
    <property type="entry name" value="Zinc/RING finger domain, C3HC4 (zinc finger)"/>
    <property type="match status" value="1"/>
</dbReference>
<gene>
    <name evidence="9" type="ORF">NKR23_g4891</name>
</gene>
<keyword evidence="6" id="KW-0863">Zinc-finger</keyword>
<proteinExistence type="predicted"/>
<evidence type="ECO:0000256" key="4">
    <source>
        <dbReference type="ARBA" id="ARBA00023015"/>
    </source>
</evidence>
<protein>
    <recommendedName>
        <fullName evidence="2">RING-type E3 ubiquitin transferase</fullName>
        <ecNumber evidence="2">2.3.2.27</ecNumber>
    </recommendedName>
</protein>
<dbReference type="SUPFAM" id="SSF57850">
    <property type="entry name" value="RING/U-box"/>
    <property type="match status" value="1"/>
</dbReference>
<evidence type="ECO:0000256" key="5">
    <source>
        <dbReference type="ARBA" id="ARBA00023163"/>
    </source>
</evidence>
<keyword evidence="3" id="KW-0808">Transferase</keyword>
<dbReference type="PROSITE" id="PS50089">
    <property type="entry name" value="ZF_RING_2"/>
    <property type="match status" value="1"/>
</dbReference>
<evidence type="ECO:0000259" key="8">
    <source>
        <dbReference type="PROSITE" id="PS50089"/>
    </source>
</evidence>
<feature type="region of interest" description="Disordered" evidence="7">
    <location>
        <begin position="96"/>
        <end position="148"/>
    </location>
</feature>
<dbReference type="EC" id="2.3.2.27" evidence="2"/>
<dbReference type="GO" id="GO:0008270">
    <property type="term" value="F:zinc ion binding"/>
    <property type="evidence" value="ECO:0007669"/>
    <property type="project" value="UniProtKB-KW"/>
</dbReference>
<reference evidence="9" key="1">
    <citation type="submission" date="2022-07" db="EMBL/GenBank/DDBJ databases">
        <title>Fungi with potential for degradation of polypropylene.</title>
        <authorList>
            <person name="Gostincar C."/>
        </authorList>
    </citation>
    <scope>NUCLEOTIDE SEQUENCE</scope>
    <source>
        <strain evidence="9">EXF-13308</strain>
    </source>
</reference>
<evidence type="ECO:0000313" key="9">
    <source>
        <dbReference type="EMBL" id="KAJ9148582.1"/>
    </source>
</evidence>
<keyword evidence="4" id="KW-0805">Transcription regulation</keyword>